<feature type="domain" description="TRNA-binding" evidence="4">
    <location>
        <begin position="1"/>
        <end position="51"/>
    </location>
</feature>
<evidence type="ECO:0000256" key="2">
    <source>
        <dbReference type="ARBA" id="ARBA00022884"/>
    </source>
</evidence>
<protein>
    <submittedName>
        <fullName evidence="7">tRNA-binding domain-containing protein</fullName>
    </submittedName>
</protein>
<organism evidence="7">
    <name type="scientific">Soboliphyme baturini</name>
    <dbReference type="NCBI Taxonomy" id="241478"/>
    <lineage>
        <taxon>Eukaryota</taxon>
        <taxon>Metazoa</taxon>
        <taxon>Ecdysozoa</taxon>
        <taxon>Nematoda</taxon>
        <taxon>Enoplea</taxon>
        <taxon>Dorylaimia</taxon>
        <taxon>Dioctophymatida</taxon>
        <taxon>Dioctophymatoidea</taxon>
        <taxon>Soboliphymatidae</taxon>
        <taxon>Soboliphyme</taxon>
    </lineage>
</organism>
<dbReference type="PANTHER" id="PTHR11586">
    <property type="entry name" value="TRNA-AMINOACYLATION COFACTOR ARC1 FAMILY MEMBER"/>
    <property type="match status" value="1"/>
</dbReference>
<accession>A0A183IW68</accession>
<dbReference type="GO" id="GO:0000049">
    <property type="term" value="F:tRNA binding"/>
    <property type="evidence" value="ECO:0007669"/>
    <property type="project" value="UniProtKB-UniRule"/>
</dbReference>
<dbReference type="InterPro" id="IPR051270">
    <property type="entry name" value="Tyrosine-tRNA_ligase_regulator"/>
</dbReference>
<dbReference type="EMBL" id="UZAM01011016">
    <property type="protein sequence ID" value="VDP14543.1"/>
    <property type="molecule type" value="Genomic_DNA"/>
</dbReference>
<dbReference type="PANTHER" id="PTHR11586:SF33">
    <property type="entry name" value="AMINOACYL TRNA SYNTHASE COMPLEX-INTERACTING MULTIFUNCTIONAL PROTEIN 1"/>
    <property type="match status" value="1"/>
</dbReference>
<dbReference type="WBParaSite" id="SBAD_0000815801-mRNA-1">
    <property type="protein sequence ID" value="SBAD_0000815801-mRNA-1"/>
    <property type="gene ID" value="SBAD_0000815801"/>
</dbReference>
<evidence type="ECO:0000313" key="7">
    <source>
        <dbReference type="WBParaSite" id="SBAD_0000815801-mRNA-1"/>
    </source>
</evidence>
<evidence type="ECO:0000256" key="1">
    <source>
        <dbReference type="ARBA" id="ARBA00022555"/>
    </source>
</evidence>
<keyword evidence="1 3" id="KW-0820">tRNA-binding</keyword>
<dbReference type="InterPro" id="IPR002547">
    <property type="entry name" value="tRNA-bd_dom"/>
</dbReference>
<dbReference type="PROSITE" id="PS50886">
    <property type="entry name" value="TRBD"/>
    <property type="match status" value="1"/>
</dbReference>
<dbReference type="OrthoDB" id="197206at2759"/>
<evidence type="ECO:0000259" key="4">
    <source>
        <dbReference type="PROSITE" id="PS50886"/>
    </source>
</evidence>
<dbReference type="AlphaFoldDB" id="A0A183IW68"/>
<evidence type="ECO:0000313" key="5">
    <source>
        <dbReference type="EMBL" id="VDP14543.1"/>
    </source>
</evidence>
<name>A0A183IW68_9BILA</name>
<dbReference type="Pfam" id="PF01588">
    <property type="entry name" value="tRNA_bind"/>
    <property type="match status" value="1"/>
</dbReference>
<gene>
    <name evidence="5" type="ORF">SBAD_LOCUS7865</name>
</gene>
<evidence type="ECO:0000313" key="6">
    <source>
        <dbReference type="Proteomes" id="UP000270296"/>
    </source>
</evidence>
<dbReference type="InterPro" id="IPR012340">
    <property type="entry name" value="NA-bd_OB-fold"/>
</dbReference>
<keyword evidence="6" id="KW-1185">Reference proteome</keyword>
<dbReference type="Proteomes" id="UP000270296">
    <property type="component" value="Unassembled WGS sequence"/>
</dbReference>
<dbReference type="SUPFAM" id="SSF50249">
    <property type="entry name" value="Nucleic acid-binding proteins"/>
    <property type="match status" value="1"/>
</dbReference>
<proteinExistence type="predicted"/>
<keyword evidence="2 3" id="KW-0694">RNA-binding</keyword>
<evidence type="ECO:0000256" key="3">
    <source>
        <dbReference type="PROSITE-ProRule" id="PRU00209"/>
    </source>
</evidence>
<sequence length="111" mass="12206">MQNRCVVVLCNLKPVKMRGIESQAMVLCGSTPEKVEFLDPPLNCVPGDRVSCPGYAGIPDTLLNPKKKVWETVQSDLLVNAEGFASYKGILLEVSDKGKLTTRTLRNVMIK</sequence>
<reference evidence="7" key="1">
    <citation type="submission" date="2016-06" db="UniProtKB">
        <authorList>
            <consortium name="WormBaseParasite"/>
        </authorList>
    </citation>
    <scope>IDENTIFICATION</scope>
</reference>
<reference evidence="5 6" key="2">
    <citation type="submission" date="2018-11" db="EMBL/GenBank/DDBJ databases">
        <authorList>
            <consortium name="Pathogen Informatics"/>
        </authorList>
    </citation>
    <scope>NUCLEOTIDE SEQUENCE [LARGE SCALE GENOMIC DNA]</scope>
</reference>
<dbReference type="Gene3D" id="2.40.50.140">
    <property type="entry name" value="Nucleic acid-binding proteins"/>
    <property type="match status" value="1"/>
</dbReference>